<feature type="domain" description="AFP-like" evidence="1">
    <location>
        <begin position="291"/>
        <end position="349"/>
    </location>
</feature>
<gene>
    <name evidence="2" type="ordered locus">UWK_02421</name>
</gene>
<evidence type="ECO:0000313" key="3">
    <source>
        <dbReference type="Proteomes" id="UP000011721"/>
    </source>
</evidence>
<dbReference type="Pfam" id="PF03102">
    <property type="entry name" value="NeuB"/>
    <property type="match status" value="1"/>
</dbReference>
<dbReference type="Pfam" id="PF08666">
    <property type="entry name" value="SAF"/>
    <property type="match status" value="1"/>
</dbReference>
<evidence type="ECO:0000313" key="2">
    <source>
        <dbReference type="EMBL" id="AGF78960.1"/>
    </source>
</evidence>
<keyword evidence="2" id="KW-0808">Transferase</keyword>
<dbReference type="HOGENOM" id="CLU_040465_0_1_7"/>
<dbReference type="InterPro" id="IPR013132">
    <property type="entry name" value="PseI/NeuA/B-like_N"/>
</dbReference>
<dbReference type="GO" id="GO:0047444">
    <property type="term" value="F:N-acylneuraminate-9-phosphate synthase activity"/>
    <property type="evidence" value="ECO:0007669"/>
    <property type="project" value="TreeGrafter"/>
</dbReference>
<dbReference type="PANTHER" id="PTHR42966">
    <property type="entry name" value="N-ACETYLNEURAMINATE SYNTHASE"/>
    <property type="match status" value="1"/>
</dbReference>
<dbReference type="InterPro" id="IPR057736">
    <property type="entry name" value="SAF_PseI/NeuA/NeuB"/>
</dbReference>
<dbReference type="PANTHER" id="PTHR42966:SF2">
    <property type="entry name" value="PSEUDAMINIC ACID SYNTHASE"/>
    <property type="match status" value="1"/>
</dbReference>
<dbReference type="SMART" id="SM00858">
    <property type="entry name" value="SAF"/>
    <property type="match status" value="1"/>
</dbReference>
<dbReference type="CDD" id="cd11615">
    <property type="entry name" value="SAF_NeuB_like"/>
    <property type="match status" value="1"/>
</dbReference>
<dbReference type="Gene3D" id="3.20.20.70">
    <property type="entry name" value="Aldolase class I"/>
    <property type="match status" value="1"/>
</dbReference>
<sequence length="350" mass="39441">MMIINKTKISENDKTYIIAELSANHEQNFDLAVKTISAMKDSGADAVKLQTYTPDAITIDSDQPWFKTREDSLWAGQKMYDLYKKGETPWEWHSQLQKVAVELGMDFFSSPFDLKSVDLLESINVPAYKIASLEITDIPLIEKCAKTCKPIILSTGIARIEDIDLAIKTCMDVGNENLALLKCTSAYPTPFEEVNLRQIDTLKKKYNLIVGLSDHTLGIEVPIASVALGARIIEKHFILSRKGNGIDRDFSLEPHEFKQMVEAIRNVEKAMGIKEYTVTPRMKLAQKSCRSLFIVADVVKGDVLTSTNMRSIRPGIGLHPKHYKNILGKKVKQDLIRGTPLELKHVCFER</sequence>
<dbReference type="InterPro" id="IPR051690">
    <property type="entry name" value="PseI-like"/>
</dbReference>
<dbReference type="EMBL" id="CP003985">
    <property type="protein sequence ID" value="AGF78960.1"/>
    <property type="molecule type" value="Genomic_DNA"/>
</dbReference>
<dbReference type="STRING" id="1167006.UWK_02421"/>
<dbReference type="InterPro" id="IPR013974">
    <property type="entry name" value="SAF"/>
</dbReference>
<dbReference type="GO" id="GO:0016051">
    <property type="term" value="P:carbohydrate biosynthetic process"/>
    <property type="evidence" value="ECO:0007669"/>
    <property type="project" value="InterPro"/>
</dbReference>
<proteinExistence type="predicted"/>
<dbReference type="EC" id="2.5.1.56" evidence="2"/>
<organism evidence="2 3">
    <name type="scientific">Desulfocapsa sulfexigens (strain DSM 10523 / SB164P1)</name>
    <dbReference type="NCBI Taxonomy" id="1167006"/>
    <lineage>
        <taxon>Bacteria</taxon>
        <taxon>Pseudomonadati</taxon>
        <taxon>Thermodesulfobacteriota</taxon>
        <taxon>Desulfobulbia</taxon>
        <taxon>Desulfobulbales</taxon>
        <taxon>Desulfocapsaceae</taxon>
        <taxon>Desulfocapsa</taxon>
    </lineage>
</organism>
<dbReference type="SUPFAM" id="SSF51569">
    <property type="entry name" value="Aldolase"/>
    <property type="match status" value="1"/>
</dbReference>
<dbReference type="eggNOG" id="COG2089">
    <property type="taxonomic scope" value="Bacteria"/>
</dbReference>
<dbReference type="Proteomes" id="UP000011721">
    <property type="component" value="Chromosome"/>
</dbReference>
<dbReference type="RefSeq" id="WP_015404648.1">
    <property type="nucleotide sequence ID" value="NC_020304.1"/>
</dbReference>
<dbReference type="GO" id="GO:0050462">
    <property type="term" value="F:N-acetylneuraminate synthase activity"/>
    <property type="evidence" value="ECO:0007669"/>
    <property type="project" value="UniProtKB-EC"/>
</dbReference>
<dbReference type="PROSITE" id="PS50844">
    <property type="entry name" value="AFP_LIKE"/>
    <property type="match status" value="1"/>
</dbReference>
<accession>M1PH64</accession>
<dbReference type="PATRIC" id="fig|1167006.5.peg.2630"/>
<reference evidence="3" key="1">
    <citation type="journal article" date="2013" name="Stand. Genomic Sci.">
        <title>Complete genome sequence of Desulfocapsa sulfexigens, a marine deltaproteobacterium specialized in disproportionating inorganic sulfur compounds.</title>
        <authorList>
            <person name="Finster K.W."/>
            <person name="Kjeldsen K.U."/>
            <person name="Kube M."/>
            <person name="Reinhardt R."/>
            <person name="Mussmann M."/>
            <person name="Amann R."/>
            <person name="Schreiber L."/>
        </authorList>
    </citation>
    <scope>NUCLEOTIDE SEQUENCE [LARGE SCALE GENOMIC DNA]</scope>
    <source>
        <strain evidence="3">DSM 10523 / SB164P1</strain>
    </source>
</reference>
<dbReference type="InterPro" id="IPR020030">
    <property type="entry name" value="Pseudaminic_synth_PseI"/>
</dbReference>
<dbReference type="SUPFAM" id="SSF51269">
    <property type="entry name" value="AFP III-like domain"/>
    <property type="match status" value="1"/>
</dbReference>
<evidence type="ECO:0000259" key="1">
    <source>
        <dbReference type="PROSITE" id="PS50844"/>
    </source>
</evidence>
<dbReference type="Gene3D" id="3.90.1210.10">
    <property type="entry name" value="Antifreeze-like/N-acetylneuraminic acid synthase C-terminal domain"/>
    <property type="match status" value="1"/>
</dbReference>
<dbReference type="AlphaFoldDB" id="M1PH64"/>
<dbReference type="InterPro" id="IPR006190">
    <property type="entry name" value="SAF_AFP_Neu5Ac"/>
</dbReference>
<keyword evidence="3" id="KW-1185">Reference proteome</keyword>
<dbReference type="InterPro" id="IPR036732">
    <property type="entry name" value="AFP_Neu5c_C_sf"/>
</dbReference>
<dbReference type="InterPro" id="IPR013785">
    <property type="entry name" value="Aldolase_TIM"/>
</dbReference>
<dbReference type="NCBIfam" id="TIGR03586">
    <property type="entry name" value="PseI"/>
    <property type="match status" value="1"/>
</dbReference>
<protein>
    <submittedName>
        <fullName evidence="2">N-acetylneuraminate synthase</fullName>
        <ecNumber evidence="2">2.5.1.56</ecNumber>
    </submittedName>
</protein>
<dbReference type="KEGG" id="dsf:UWK_02421"/>
<name>M1PH64_DESSD</name>